<dbReference type="InterPro" id="IPR000421">
    <property type="entry name" value="FA58C"/>
</dbReference>
<dbReference type="InterPro" id="IPR008979">
    <property type="entry name" value="Galactose-bd-like_sf"/>
</dbReference>
<organism evidence="4 5">
    <name type="scientific">Luteimicrobium album</name>
    <dbReference type="NCBI Taxonomy" id="1054550"/>
    <lineage>
        <taxon>Bacteria</taxon>
        <taxon>Bacillati</taxon>
        <taxon>Actinomycetota</taxon>
        <taxon>Actinomycetes</taxon>
        <taxon>Micrococcales</taxon>
        <taxon>Luteimicrobium</taxon>
    </lineage>
</organism>
<keyword evidence="5" id="KW-1185">Reference proteome</keyword>
<dbReference type="Gene3D" id="2.60.40.10">
    <property type="entry name" value="Immunoglobulins"/>
    <property type="match status" value="2"/>
</dbReference>
<feature type="compositionally biased region" description="Low complexity" evidence="2">
    <location>
        <begin position="1750"/>
        <end position="1765"/>
    </location>
</feature>
<accession>A0ABQ6HYD1</accession>
<dbReference type="Gene3D" id="2.60.120.260">
    <property type="entry name" value="Galactose-binding domain-like"/>
    <property type="match status" value="2"/>
</dbReference>
<dbReference type="InterPro" id="IPR008928">
    <property type="entry name" value="6-hairpin_glycosidase_sf"/>
</dbReference>
<dbReference type="Proteomes" id="UP001157091">
    <property type="component" value="Unassembled WGS sequence"/>
</dbReference>
<evidence type="ECO:0000313" key="4">
    <source>
        <dbReference type="EMBL" id="GMA22878.1"/>
    </source>
</evidence>
<dbReference type="InterPro" id="IPR036573">
    <property type="entry name" value="CBM_sf_5/12"/>
</dbReference>
<sequence>MHAHRRTRSSARLSGRSGPGGAASSLSALALPTGGAAARLTAGTAAAALAATSLFGLLTPQRADAANADIGFPTFSGSDHPVPDEGTGFHPQGQLQAIFDADKAAGAGTDTAHDFWIDKMLARTGNQPGGSNGDANQYLFSRGRAVFMKTHTPGTLGFGGEVAYWETISGGTGAYTLKVLVDGKPVTLTEVPAERKQTPSYWRSTFTSADKTLSVVETKFITQNDVAITELAVSSADGKARTVTVQASSAFATQKDGDELTGSVTALNNITTVFPRLSGDGFTPDDGALTRDLSVPATGSVTTKVQMGFVTKEIPESRTDYDTYRDATPAAAYTKHVTAYNQWWVDNIPYLDTPEDNIDKTLFYRWWLLRFNFLDANVPGNDYQFPTSVEGALGYNNAIDLTAGMFIDDLKYLRDPAYSYGTWLSQGETAGSQGQYRDNPGDPANWSASHTQYISESAWQSYQVHGGPASVAEQIGTYAERDTAGELATMDSNHNYLLDTNWNAWTGNDADAVSFDYQPGQKLDRPESAYVFSGAKAGAEAFRVAGDDDRAAALDDTAQKVKDAVLDTLWDSKDKLLLSSTVSGTQVPWKEINNYYPYSVGLMPKPGDADYTDDYDDALRLFADDKEFPVFPFYTADQSDKAEAAAAGHPGSNNFSIINSTVTFRLFDSVLHNYPTDAIDADSYKKLLYWNAWAHYQNNGDNRYPDQNEFWSDGSADPQNIGYRSWIHHTQLGTTNWTMIEDAMGLRPRTDDKLELDPIDIDWDHFAADNLSYHGKNLTITWDEPGGTKYYGDDVPEGYSAFLDGKLIFTVDKLSHVVYDPTTGTVQTDDGVTASNVSTAGLTDAQDVPLAAGSRVVDALAKAGTAAAPSDEKATDVAAGKPVTSTFDASGHAAKQAVDGLTTMTSYWGTAGSSNASDSLTIDLADGGAAVPVDDVRVYFYRTSSSGTDPGYAAPSQYLVEYDDGSGWKPVPDEARSPVYPQANYNHVQFPQVKAEKLRVTVQHAAGAKTGIKEVQAFSTGAQAPAPTATGPHADAWVDSTYNQTGSARLLGLAQGAGASATPVTAQWSVVSAPDGGKASFVSEHAASTVVRFSKAGSYTLRLTASQGDKTDTADVVVHGTALAEGEINIAPNGKPTASYTASWNSVNAVNDGKPAFYSGGNQTDLWGTWTGAEPATRWLQYTFDQPVRVDRTSIDFWYDSTSGGSGVSVPKGWRLQYWDDSAASGAGDWADVTNPSGYGVKRDATNEVTFDAVTTTRLRATFDALPNAAGSAYSAVGVSEWRVFAASAESIDPVDVRTTIGKAPTLPKSVDVVYPDGARVATPVTWDAVDPADLAQEGSVAVSGTVAGTTLAATATVWVRSALGQTITTVSPVQVTTAVGKAPQLPATVTVQYNDGTRQSGVAVQWAAVDPAQYAKEGTFQVAGTVDGTDIKASATVTVGSGGDDGGDEVGPSIDKVSVGDGDTVSGKVTFTVDLGGEAKDVSYTYVELNKGSGQVWVTDNTKAPGSSNAGLHPTLVVDTTTLANGAYGLKVDAVGTNGKTTEKKVSFTVNNAPRLSFVTPKDGATVSGKVAVSVDLAGQGLKAYNLRVDSAGLSYAASPKAGEQTFTWDSTTVADGMHTLLVTATDDAGNKTTVTEKVSVDNAPKTPAWDASTAYATGDEVSYGGSTWLASWWTQNQKPGDVNGPWQEIATTADGTAAWTPSRIFDAGDKAVYDGVAYVAQWWTRNEKPGPRTAPGRSSADPTGGSTGPASLLAASGPSSSPSQRVSSESARILR</sequence>
<dbReference type="RefSeq" id="WP_284292018.1">
    <property type="nucleotide sequence ID" value="NZ_BSUK01000001.1"/>
</dbReference>
<feature type="region of interest" description="Disordered" evidence="2">
    <location>
        <begin position="1728"/>
        <end position="1777"/>
    </location>
</feature>
<evidence type="ECO:0000313" key="5">
    <source>
        <dbReference type="Proteomes" id="UP001157091"/>
    </source>
</evidence>
<dbReference type="SUPFAM" id="SSF51055">
    <property type="entry name" value="Carbohydrate binding domain"/>
    <property type="match status" value="2"/>
</dbReference>
<evidence type="ECO:0000256" key="1">
    <source>
        <dbReference type="ARBA" id="ARBA00022801"/>
    </source>
</evidence>
<dbReference type="SUPFAM" id="SSF49785">
    <property type="entry name" value="Galactose-binding domain-like"/>
    <property type="match status" value="1"/>
</dbReference>
<dbReference type="InterPro" id="IPR013783">
    <property type="entry name" value="Ig-like_fold"/>
</dbReference>
<reference evidence="5" key="1">
    <citation type="journal article" date="2019" name="Int. J. Syst. Evol. Microbiol.">
        <title>The Global Catalogue of Microorganisms (GCM) 10K type strain sequencing project: providing services to taxonomists for standard genome sequencing and annotation.</title>
        <authorList>
            <consortium name="The Broad Institute Genomics Platform"/>
            <consortium name="The Broad Institute Genome Sequencing Center for Infectious Disease"/>
            <person name="Wu L."/>
            <person name="Ma J."/>
        </authorList>
    </citation>
    <scope>NUCLEOTIDE SEQUENCE [LARGE SCALE GENOMIC DNA]</scope>
    <source>
        <strain evidence="5">NBRC 106348</strain>
    </source>
</reference>
<name>A0ABQ6HYD1_9MICO</name>
<feature type="domain" description="F5/8 type C" evidence="3">
    <location>
        <begin position="1123"/>
        <end position="1235"/>
    </location>
</feature>
<protein>
    <submittedName>
        <fullName evidence="4">Carbohydrate-binding protein</fullName>
    </submittedName>
</protein>
<dbReference type="PROSITE" id="PS50022">
    <property type="entry name" value="FA58C_3"/>
    <property type="match status" value="1"/>
</dbReference>
<dbReference type="SUPFAM" id="SSF48208">
    <property type="entry name" value="Six-hairpin glycosidases"/>
    <property type="match status" value="1"/>
</dbReference>
<dbReference type="SMART" id="SM00495">
    <property type="entry name" value="ChtBD3"/>
    <property type="match status" value="2"/>
</dbReference>
<evidence type="ECO:0000259" key="3">
    <source>
        <dbReference type="PROSITE" id="PS50022"/>
    </source>
</evidence>
<evidence type="ECO:0000256" key="2">
    <source>
        <dbReference type="SAM" id="MobiDB-lite"/>
    </source>
</evidence>
<feature type="compositionally biased region" description="Polar residues" evidence="2">
    <location>
        <begin position="1766"/>
        <end position="1777"/>
    </location>
</feature>
<feature type="compositionally biased region" description="Low complexity" evidence="2">
    <location>
        <begin position="10"/>
        <end position="24"/>
    </location>
</feature>
<comment type="caution">
    <text evidence="4">The sequence shown here is derived from an EMBL/GenBank/DDBJ whole genome shotgun (WGS) entry which is preliminary data.</text>
</comment>
<dbReference type="Pfam" id="PF02839">
    <property type="entry name" value="CBM_5_12"/>
    <property type="match status" value="1"/>
</dbReference>
<keyword evidence="1" id="KW-0378">Hydrolase</keyword>
<gene>
    <name evidence="4" type="ORF">GCM10025864_06370</name>
</gene>
<proteinExistence type="predicted"/>
<dbReference type="InterPro" id="IPR011081">
    <property type="entry name" value="Big_4"/>
</dbReference>
<dbReference type="InterPro" id="IPR003610">
    <property type="entry name" value="CBM5/12"/>
</dbReference>
<dbReference type="Pfam" id="PF07532">
    <property type="entry name" value="Big_4"/>
    <property type="match status" value="2"/>
</dbReference>
<feature type="region of interest" description="Disordered" evidence="2">
    <location>
        <begin position="1"/>
        <end position="24"/>
    </location>
</feature>
<dbReference type="CDD" id="cd12215">
    <property type="entry name" value="ChiC_BD"/>
    <property type="match status" value="2"/>
</dbReference>
<dbReference type="EMBL" id="BSUK01000001">
    <property type="protein sequence ID" value="GMA22878.1"/>
    <property type="molecule type" value="Genomic_DNA"/>
</dbReference>
<dbReference type="Gene3D" id="2.10.10.20">
    <property type="entry name" value="Carbohydrate-binding module superfamily 5/12"/>
    <property type="match status" value="2"/>
</dbReference>